<proteinExistence type="inferred from homology"/>
<dbReference type="RefSeq" id="WP_377946125.1">
    <property type="nucleotide sequence ID" value="NZ_JBHUCX010000100.1"/>
</dbReference>
<dbReference type="PANTHER" id="PTHR30126:SF64">
    <property type="entry name" value="HTH-TYPE TRANSCRIPTIONAL REGULATOR CITR"/>
    <property type="match status" value="1"/>
</dbReference>
<dbReference type="InterPro" id="IPR036388">
    <property type="entry name" value="WH-like_DNA-bd_sf"/>
</dbReference>
<organism evidence="6 7">
    <name type="scientific">Alicyclobacillus fodiniaquatilis</name>
    <dbReference type="NCBI Taxonomy" id="1661150"/>
    <lineage>
        <taxon>Bacteria</taxon>
        <taxon>Bacillati</taxon>
        <taxon>Bacillota</taxon>
        <taxon>Bacilli</taxon>
        <taxon>Bacillales</taxon>
        <taxon>Alicyclobacillaceae</taxon>
        <taxon>Alicyclobacillus</taxon>
    </lineage>
</organism>
<evidence type="ECO:0000256" key="2">
    <source>
        <dbReference type="ARBA" id="ARBA00023015"/>
    </source>
</evidence>
<dbReference type="SUPFAM" id="SSF53850">
    <property type="entry name" value="Periplasmic binding protein-like II"/>
    <property type="match status" value="1"/>
</dbReference>
<evidence type="ECO:0000259" key="5">
    <source>
        <dbReference type="PROSITE" id="PS50931"/>
    </source>
</evidence>
<dbReference type="Gene3D" id="1.10.10.10">
    <property type="entry name" value="Winged helix-like DNA-binding domain superfamily/Winged helix DNA-binding domain"/>
    <property type="match status" value="1"/>
</dbReference>
<keyword evidence="3" id="KW-0238">DNA-binding</keyword>
<dbReference type="Proteomes" id="UP001597079">
    <property type="component" value="Unassembled WGS sequence"/>
</dbReference>
<gene>
    <name evidence="6" type="ORF">ACFSB2_26010</name>
</gene>
<evidence type="ECO:0000313" key="7">
    <source>
        <dbReference type="Proteomes" id="UP001597079"/>
    </source>
</evidence>
<evidence type="ECO:0000256" key="1">
    <source>
        <dbReference type="ARBA" id="ARBA00009437"/>
    </source>
</evidence>
<feature type="domain" description="HTH lysR-type" evidence="5">
    <location>
        <begin position="1"/>
        <end position="60"/>
    </location>
</feature>
<dbReference type="InterPro" id="IPR000847">
    <property type="entry name" value="LysR_HTH_N"/>
</dbReference>
<dbReference type="CDD" id="cd05466">
    <property type="entry name" value="PBP2_LTTR_substrate"/>
    <property type="match status" value="1"/>
</dbReference>
<dbReference type="InterPro" id="IPR036390">
    <property type="entry name" value="WH_DNA-bd_sf"/>
</dbReference>
<dbReference type="InterPro" id="IPR005119">
    <property type="entry name" value="LysR_subst-bd"/>
</dbReference>
<evidence type="ECO:0000256" key="3">
    <source>
        <dbReference type="ARBA" id="ARBA00023125"/>
    </source>
</evidence>
<reference evidence="7" key="1">
    <citation type="journal article" date="2019" name="Int. J. Syst. Evol. Microbiol.">
        <title>The Global Catalogue of Microorganisms (GCM) 10K type strain sequencing project: providing services to taxonomists for standard genome sequencing and annotation.</title>
        <authorList>
            <consortium name="The Broad Institute Genomics Platform"/>
            <consortium name="The Broad Institute Genome Sequencing Center for Infectious Disease"/>
            <person name="Wu L."/>
            <person name="Ma J."/>
        </authorList>
    </citation>
    <scope>NUCLEOTIDE SEQUENCE [LARGE SCALE GENOMIC DNA]</scope>
    <source>
        <strain evidence="7">CGMCC 1.12286</strain>
    </source>
</reference>
<keyword evidence="2" id="KW-0805">Transcription regulation</keyword>
<dbReference type="EMBL" id="JBHUCX010000100">
    <property type="protein sequence ID" value="MFD1678128.1"/>
    <property type="molecule type" value="Genomic_DNA"/>
</dbReference>
<dbReference type="Pfam" id="PF03466">
    <property type="entry name" value="LysR_substrate"/>
    <property type="match status" value="1"/>
</dbReference>
<dbReference type="PANTHER" id="PTHR30126">
    <property type="entry name" value="HTH-TYPE TRANSCRIPTIONAL REGULATOR"/>
    <property type="match status" value="1"/>
</dbReference>
<dbReference type="PROSITE" id="PS50931">
    <property type="entry name" value="HTH_LYSR"/>
    <property type="match status" value="1"/>
</dbReference>
<comment type="similarity">
    <text evidence="1">Belongs to the LysR transcriptional regulatory family.</text>
</comment>
<dbReference type="Gene3D" id="3.40.190.290">
    <property type="match status" value="1"/>
</dbReference>
<keyword evidence="4" id="KW-0804">Transcription</keyword>
<evidence type="ECO:0000313" key="6">
    <source>
        <dbReference type="EMBL" id="MFD1678128.1"/>
    </source>
</evidence>
<keyword evidence="7" id="KW-1185">Reference proteome</keyword>
<accession>A0ABW4JSE3</accession>
<protein>
    <submittedName>
        <fullName evidence="6">LysR family transcriptional regulator</fullName>
    </submittedName>
</protein>
<evidence type="ECO:0000256" key="4">
    <source>
        <dbReference type="ARBA" id="ARBA00023163"/>
    </source>
</evidence>
<dbReference type="SUPFAM" id="SSF46785">
    <property type="entry name" value="Winged helix' DNA-binding domain"/>
    <property type="match status" value="1"/>
</dbReference>
<dbReference type="PRINTS" id="PR00039">
    <property type="entry name" value="HTHLYSR"/>
</dbReference>
<dbReference type="Pfam" id="PF00126">
    <property type="entry name" value="HTH_1"/>
    <property type="match status" value="1"/>
</dbReference>
<comment type="caution">
    <text evidence="6">The sequence shown here is derived from an EMBL/GenBank/DDBJ whole genome shotgun (WGS) entry which is preliminary data.</text>
</comment>
<sequence>MIANLELYRVFYWTAREGNFSRAAERLFITQPSVSHAIKQLERELDITLFYRGSRGVTLTDEGKLMFEYVEQMFNMLESAERHIAEINDLMSGELRVGGSDSLCKYYLLPALSQFCHDFPKIRLDLAHGTTPEIVQFVKEGKIDLGVVRLPLDDDALIIHPAISVQDCFVAGPRFAELAKQTIALKDLAEYPLILFTKTSSSRNFIEEFARSLSIDLQPDIELASVDLLIAFAKAGLGISFVTKQFVSRELENRALFEINLRESIPNRTIGLIYLKNRRLSPASRKFVEDYLRLTPDFRT</sequence>
<name>A0ABW4JSE3_9BACL</name>